<accession>A0A484S9G4</accession>
<organism evidence="2">
    <name type="scientific">plant metagenome</name>
    <dbReference type="NCBI Taxonomy" id="1297885"/>
    <lineage>
        <taxon>unclassified sequences</taxon>
        <taxon>metagenomes</taxon>
        <taxon>organismal metagenomes</taxon>
    </lineage>
</organism>
<evidence type="ECO:0000313" key="2">
    <source>
        <dbReference type="EMBL" id="VFR58420.1"/>
    </source>
</evidence>
<dbReference type="EMBL" id="CAADIF010000002">
    <property type="protein sequence ID" value="VFR58420.1"/>
    <property type="molecule type" value="Genomic_DNA"/>
</dbReference>
<gene>
    <name evidence="1" type="ORF">ANK1_2812</name>
    <name evidence="2" type="ORF">ANK2_2812</name>
</gene>
<evidence type="ECO:0000313" key="1">
    <source>
        <dbReference type="EMBL" id="VFR39694.1"/>
    </source>
</evidence>
<dbReference type="EMBL" id="CAADIA010000013">
    <property type="protein sequence ID" value="VFR39694.1"/>
    <property type="molecule type" value="Genomic_DNA"/>
</dbReference>
<dbReference type="AlphaFoldDB" id="A0A484S9G4"/>
<sequence>MGDTELIALSKLMDYLLVQHFEQGSELFNIAADGEGDLAHDMRASVCQVQVATRRAMRERNMLGAGS</sequence>
<proteinExistence type="predicted"/>
<protein>
    <submittedName>
        <fullName evidence="2">Uncharacterized protein</fullName>
    </submittedName>
</protein>
<name>A0A484S9G4_9ZZZZ</name>
<reference evidence="2" key="1">
    <citation type="submission" date="2019-03" db="EMBL/GenBank/DDBJ databases">
        <authorList>
            <person name="Danneels B."/>
        </authorList>
    </citation>
    <scope>NUCLEOTIDE SEQUENCE</scope>
</reference>